<evidence type="ECO:0000256" key="3">
    <source>
        <dbReference type="ARBA" id="ARBA00023098"/>
    </source>
</evidence>
<dbReference type="Gene3D" id="3.40.1090.10">
    <property type="entry name" value="Cytosolic phospholipase A2 catalytic domain"/>
    <property type="match status" value="2"/>
</dbReference>
<evidence type="ECO:0000256" key="4">
    <source>
        <dbReference type="PROSITE-ProRule" id="PRU01161"/>
    </source>
</evidence>
<evidence type="ECO:0000256" key="2">
    <source>
        <dbReference type="ARBA" id="ARBA00022963"/>
    </source>
</evidence>
<feature type="active site" description="Proton acceptor" evidence="4">
    <location>
        <position position="204"/>
    </location>
</feature>
<dbReference type="EMBL" id="JADWYS010000001">
    <property type="protein sequence ID" value="MBG9387349.1"/>
    <property type="molecule type" value="Genomic_DNA"/>
</dbReference>
<comment type="caution">
    <text evidence="7">The sequence shown here is derived from an EMBL/GenBank/DDBJ whole genome shotgun (WGS) entry which is preliminary data.</text>
</comment>
<keyword evidence="3 4" id="KW-0443">Lipid metabolism</keyword>
<evidence type="ECO:0000256" key="5">
    <source>
        <dbReference type="SAM" id="SignalP"/>
    </source>
</evidence>
<comment type="caution">
    <text evidence="4">Lacks conserved residue(s) required for the propagation of feature annotation.</text>
</comment>
<dbReference type="SUPFAM" id="SSF52151">
    <property type="entry name" value="FabD/lysophospholipase-like"/>
    <property type="match status" value="1"/>
</dbReference>
<dbReference type="PROSITE" id="PS51257">
    <property type="entry name" value="PROKAR_LIPOPROTEIN"/>
    <property type="match status" value="1"/>
</dbReference>
<feature type="domain" description="PNPLA" evidence="6">
    <location>
        <begin position="57"/>
        <end position="217"/>
    </location>
</feature>
<dbReference type="AlphaFoldDB" id="A0A931MFX9"/>
<proteinExistence type="predicted"/>
<reference evidence="7" key="1">
    <citation type="submission" date="2020-11" db="EMBL/GenBank/DDBJ databases">
        <title>Bacterial whole genome sequence for Caenimonas sp. DR4.4.</title>
        <authorList>
            <person name="Le V."/>
            <person name="Ko S.-R."/>
            <person name="Ahn C.-Y."/>
            <person name="Oh H.-M."/>
        </authorList>
    </citation>
    <scope>NUCLEOTIDE SEQUENCE</scope>
    <source>
        <strain evidence="7">DR4.4</strain>
    </source>
</reference>
<feature type="chain" id="PRO_5036805741" evidence="5">
    <location>
        <begin position="36"/>
        <end position="310"/>
    </location>
</feature>
<evidence type="ECO:0000313" key="8">
    <source>
        <dbReference type="Proteomes" id="UP000651050"/>
    </source>
</evidence>
<feature type="short sequence motif" description="DGA/G" evidence="4">
    <location>
        <begin position="204"/>
        <end position="206"/>
    </location>
</feature>
<feature type="active site" description="Nucleophile" evidence="4">
    <location>
        <position position="90"/>
    </location>
</feature>
<dbReference type="PANTHER" id="PTHR14226:SF76">
    <property type="entry name" value="NTE FAMILY PROTEIN RSSA"/>
    <property type="match status" value="1"/>
</dbReference>
<dbReference type="PROSITE" id="PS51635">
    <property type="entry name" value="PNPLA"/>
    <property type="match status" value="1"/>
</dbReference>
<keyword evidence="5" id="KW-0732">Signal</keyword>
<keyword evidence="8" id="KW-1185">Reference proteome</keyword>
<feature type="short sequence motif" description="GXSXG" evidence="4">
    <location>
        <begin position="88"/>
        <end position="92"/>
    </location>
</feature>
<name>A0A931MFX9_9BURK</name>
<accession>A0A931MFX9</accession>
<dbReference type="Pfam" id="PF01734">
    <property type="entry name" value="Patatin"/>
    <property type="match status" value="1"/>
</dbReference>
<evidence type="ECO:0000259" key="6">
    <source>
        <dbReference type="PROSITE" id="PS51635"/>
    </source>
</evidence>
<dbReference type="GO" id="GO:0016787">
    <property type="term" value="F:hydrolase activity"/>
    <property type="evidence" value="ECO:0007669"/>
    <property type="project" value="UniProtKB-UniRule"/>
</dbReference>
<keyword evidence="1 4" id="KW-0378">Hydrolase</keyword>
<sequence length="310" mass="32328">MISQTRIILSWRAVTRTKAALAAACLGLLAACTSAPVVPEPVVPPQPVAKRAPRIGLALGGGAARGFAHVGVIQALEEAGIRPDYVVGTSAGSLVASLYASGRSGKQLRQLAESMEEAAFTDWTLPIFSRGVLRGEALARYVNGEVGHKLIEQMPLPLGIVATDLNSGQGVLFQRGDTGTAVRASSAVPAVFLPVKIGTHEYVDGGLVAPVPVRYAKQMGAELVIAVDISSAPEGNPAGDTMQILLQTFAIMGQSINHFGLREADVVVRPALAGVGGADFTARRRSIDAGRAAMQRLLPQLRSAIEAKTK</sequence>
<dbReference type="PANTHER" id="PTHR14226">
    <property type="entry name" value="NEUROPATHY TARGET ESTERASE/SWISS CHEESE D.MELANOGASTER"/>
    <property type="match status" value="1"/>
</dbReference>
<protein>
    <submittedName>
        <fullName evidence="7">Patatin-like phospholipase family protein</fullName>
    </submittedName>
</protein>
<dbReference type="InterPro" id="IPR050301">
    <property type="entry name" value="NTE"/>
</dbReference>
<organism evidence="7 8">
    <name type="scientific">Caenimonas aquaedulcis</name>
    <dbReference type="NCBI Taxonomy" id="2793270"/>
    <lineage>
        <taxon>Bacteria</taxon>
        <taxon>Pseudomonadati</taxon>
        <taxon>Pseudomonadota</taxon>
        <taxon>Betaproteobacteria</taxon>
        <taxon>Burkholderiales</taxon>
        <taxon>Comamonadaceae</taxon>
        <taxon>Caenimonas</taxon>
    </lineage>
</organism>
<evidence type="ECO:0000256" key="1">
    <source>
        <dbReference type="ARBA" id="ARBA00022801"/>
    </source>
</evidence>
<dbReference type="GO" id="GO:0016042">
    <property type="term" value="P:lipid catabolic process"/>
    <property type="evidence" value="ECO:0007669"/>
    <property type="project" value="UniProtKB-UniRule"/>
</dbReference>
<feature type="signal peptide" evidence="5">
    <location>
        <begin position="1"/>
        <end position="35"/>
    </location>
</feature>
<dbReference type="InterPro" id="IPR002641">
    <property type="entry name" value="PNPLA_dom"/>
</dbReference>
<gene>
    <name evidence="7" type="ORF">I5803_04915</name>
</gene>
<dbReference type="Proteomes" id="UP000651050">
    <property type="component" value="Unassembled WGS sequence"/>
</dbReference>
<dbReference type="CDD" id="cd07205">
    <property type="entry name" value="Pat_PNPLA6_PNPLA7_NTE1_like"/>
    <property type="match status" value="1"/>
</dbReference>
<evidence type="ECO:0000313" key="7">
    <source>
        <dbReference type="EMBL" id="MBG9387349.1"/>
    </source>
</evidence>
<keyword evidence="2 4" id="KW-0442">Lipid degradation</keyword>
<dbReference type="InterPro" id="IPR016035">
    <property type="entry name" value="Acyl_Trfase/lysoPLipase"/>
</dbReference>